<sequence>MTRHVLNRKLVLEAPVRLADGAGGFAESWQVRGTLWAAIQPRGARLGSSAAGALSIAGFRIVVRATPFGHPSRPEPGHRLRSGARAFRIEAVTEEEPAGLYLLCEAQEEMAP</sequence>
<evidence type="ECO:0000313" key="2">
    <source>
        <dbReference type="Proteomes" id="UP001166293"/>
    </source>
</evidence>
<dbReference type="EMBL" id="JAHRWL010000002">
    <property type="protein sequence ID" value="MBV2361328.1"/>
    <property type="molecule type" value="Genomic_DNA"/>
</dbReference>
<dbReference type="RefSeq" id="WP_217779654.1">
    <property type="nucleotide sequence ID" value="NZ_JAHRWL010000002.1"/>
</dbReference>
<keyword evidence="2" id="KW-1185">Reference proteome</keyword>
<gene>
    <name evidence="1" type="ORF">KUH32_16305</name>
</gene>
<dbReference type="Pfam" id="PF05521">
    <property type="entry name" value="Phage_HCP"/>
    <property type="match status" value="1"/>
</dbReference>
<name>A0ABS6NBF1_9RHOB</name>
<accession>A0ABS6NBF1</accession>
<dbReference type="Proteomes" id="UP001166293">
    <property type="component" value="Unassembled WGS sequence"/>
</dbReference>
<organism evidence="1 2">
    <name type="scientific">Thalassococcus arenae</name>
    <dbReference type="NCBI Taxonomy" id="2851652"/>
    <lineage>
        <taxon>Bacteria</taxon>
        <taxon>Pseudomonadati</taxon>
        <taxon>Pseudomonadota</taxon>
        <taxon>Alphaproteobacteria</taxon>
        <taxon>Rhodobacterales</taxon>
        <taxon>Roseobacteraceae</taxon>
        <taxon>Thalassococcus</taxon>
    </lineage>
</organism>
<proteinExistence type="predicted"/>
<dbReference type="InterPro" id="IPR008767">
    <property type="entry name" value="Phage_SPP1_head-tail_adaptor"/>
</dbReference>
<reference evidence="1" key="1">
    <citation type="submission" date="2021-06" db="EMBL/GenBank/DDBJ databases">
        <title>Thalassococcus sp. CAU 1522 isolated from sea sand, Republic of Korea.</title>
        <authorList>
            <person name="Kim W."/>
        </authorList>
    </citation>
    <scope>NUCLEOTIDE SEQUENCE</scope>
    <source>
        <strain evidence="1">CAU 1522</strain>
    </source>
</reference>
<protein>
    <submittedName>
        <fullName evidence="1">Head-tail adaptor protein</fullName>
    </submittedName>
</protein>
<comment type="caution">
    <text evidence="1">The sequence shown here is derived from an EMBL/GenBank/DDBJ whole genome shotgun (WGS) entry which is preliminary data.</text>
</comment>
<evidence type="ECO:0000313" key="1">
    <source>
        <dbReference type="EMBL" id="MBV2361328.1"/>
    </source>
</evidence>